<dbReference type="PANTHER" id="PTHR32125">
    <property type="entry name" value="2-C-METHYL-D-ERYTHRITOL 4-PHOSPHATE CYTIDYLYLTRANSFERASE, CHLOROPLASTIC"/>
    <property type="match status" value="1"/>
</dbReference>
<dbReference type="FunFam" id="3.90.550.10:FF:000003">
    <property type="entry name" value="2-C-methyl-D-erythritol 4-phosphate cytidylyltransferase"/>
    <property type="match status" value="1"/>
</dbReference>
<evidence type="ECO:0000256" key="5">
    <source>
        <dbReference type="ARBA" id="ARBA00022695"/>
    </source>
</evidence>
<dbReference type="Proteomes" id="UP000199652">
    <property type="component" value="Unassembled WGS sequence"/>
</dbReference>
<keyword evidence="6 7" id="KW-0414">Isoprene biosynthesis</keyword>
<dbReference type="InterPro" id="IPR018294">
    <property type="entry name" value="ISPD_synthase_CS"/>
</dbReference>
<reference evidence="9" key="1">
    <citation type="submission" date="2016-10" db="EMBL/GenBank/DDBJ databases">
        <authorList>
            <person name="Varghese N."/>
            <person name="Submissions S."/>
        </authorList>
    </citation>
    <scope>NUCLEOTIDE SEQUENCE [LARGE SCALE GENOMIC DNA]</scope>
    <source>
        <strain evidence="9">VPI 5359</strain>
    </source>
</reference>
<evidence type="ECO:0000256" key="6">
    <source>
        <dbReference type="ARBA" id="ARBA00023229"/>
    </source>
</evidence>
<evidence type="ECO:0000313" key="8">
    <source>
        <dbReference type="EMBL" id="SDX61131.1"/>
    </source>
</evidence>
<proteinExistence type="inferred from homology"/>
<dbReference type="AlphaFoldDB" id="A0A1H3D410"/>
<evidence type="ECO:0000256" key="4">
    <source>
        <dbReference type="ARBA" id="ARBA00022679"/>
    </source>
</evidence>
<dbReference type="NCBIfam" id="TIGR00453">
    <property type="entry name" value="ispD"/>
    <property type="match status" value="1"/>
</dbReference>
<dbReference type="EC" id="2.7.7.60" evidence="7"/>
<dbReference type="InterPro" id="IPR001228">
    <property type="entry name" value="IspD"/>
</dbReference>
<dbReference type="InterPro" id="IPR050088">
    <property type="entry name" value="IspD/TarI_cytidylyltransf_bact"/>
</dbReference>
<feature type="site" description="Positions MEP for the nucleophilic attack" evidence="7">
    <location>
        <position position="218"/>
    </location>
</feature>
<feature type="site" description="Positions MEP for the nucleophilic attack" evidence="7">
    <location>
        <position position="162"/>
    </location>
</feature>
<organism evidence="8 9">
    <name type="scientific">Eubacterium barkeri</name>
    <name type="common">Clostridium barkeri</name>
    <dbReference type="NCBI Taxonomy" id="1528"/>
    <lineage>
        <taxon>Bacteria</taxon>
        <taxon>Bacillati</taxon>
        <taxon>Bacillota</taxon>
        <taxon>Clostridia</taxon>
        <taxon>Eubacteriales</taxon>
        <taxon>Eubacteriaceae</taxon>
        <taxon>Eubacterium</taxon>
    </lineage>
</organism>
<gene>
    <name evidence="7" type="primary">ispD</name>
    <name evidence="8" type="ORF">SAMN04488579_10482</name>
</gene>
<dbReference type="STRING" id="1528.SAMN04488579_10482"/>
<comment type="catalytic activity">
    <reaction evidence="1 7">
        <text>2-C-methyl-D-erythritol 4-phosphate + CTP + H(+) = 4-CDP-2-C-methyl-D-erythritol + diphosphate</text>
        <dbReference type="Rhea" id="RHEA:13429"/>
        <dbReference type="ChEBI" id="CHEBI:15378"/>
        <dbReference type="ChEBI" id="CHEBI:33019"/>
        <dbReference type="ChEBI" id="CHEBI:37563"/>
        <dbReference type="ChEBI" id="CHEBI:57823"/>
        <dbReference type="ChEBI" id="CHEBI:58262"/>
        <dbReference type="EC" id="2.7.7.60"/>
    </reaction>
</comment>
<dbReference type="SUPFAM" id="SSF53448">
    <property type="entry name" value="Nucleotide-diphospho-sugar transferases"/>
    <property type="match status" value="1"/>
</dbReference>
<dbReference type="GO" id="GO:0019288">
    <property type="term" value="P:isopentenyl diphosphate biosynthetic process, methylerythritol 4-phosphate pathway"/>
    <property type="evidence" value="ECO:0007669"/>
    <property type="project" value="UniProtKB-UniRule"/>
</dbReference>
<comment type="similarity">
    <text evidence="3 7">Belongs to the IspD/TarI cytidylyltransferase family. IspD subfamily.</text>
</comment>
<evidence type="ECO:0000256" key="3">
    <source>
        <dbReference type="ARBA" id="ARBA00009789"/>
    </source>
</evidence>
<protein>
    <recommendedName>
        <fullName evidence="7">2-C-methyl-D-erythritol 4-phosphate cytidylyltransferase</fullName>
        <ecNumber evidence="7">2.7.7.60</ecNumber>
    </recommendedName>
    <alternativeName>
        <fullName evidence="7">4-diphosphocytidyl-2C-methyl-D-erythritol synthase</fullName>
    </alternativeName>
    <alternativeName>
        <fullName evidence="7">MEP cytidylyltransferase</fullName>
        <shortName evidence="7">MCT</shortName>
    </alternativeName>
</protein>
<evidence type="ECO:0000256" key="2">
    <source>
        <dbReference type="ARBA" id="ARBA00004787"/>
    </source>
</evidence>
<dbReference type="GO" id="GO:0050518">
    <property type="term" value="F:2-C-methyl-D-erythritol 4-phosphate cytidylyltransferase activity"/>
    <property type="evidence" value="ECO:0007669"/>
    <property type="project" value="UniProtKB-UniRule"/>
</dbReference>
<comment type="function">
    <text evidence="7">Catalyzes the formation of 4-diphosphocytidyl-2-C-methyl-D-erythritol from CTP and 2-C-methyl-D-erythritol 4-phosphate (MEP).</text>
</comment>
<feature type="site" description="Transition state stabilizer" evidence="7">
    <location>
        <position position="30"/>
    </location>
</feature>
<sequence>MDEKQIKKAFTSVVIPAAGQGSRMNAPINKQYLTLRGKPILSYTLEVFEKCPLIDEIILVINKDEFKICKHQVLGPGKFKKVRITQGGATRQQSVYEGLKAVSPACDIVMIHDGARPLISEEILVRCIYETIQSQATIVAVPAKNTIKVVKKAGIVEYTPNRDFLYEVQTPQTFSYPLIMDAHERAIEDEVEGTDDASLVERLCVPVKIVRGHYNNIKITTPEDLIIAESIIAVSR</sequence>
<keyword evidence="4 7" id="KW-0808">Transferase</keyword>
<evidence type="ECO:0000256" key="7">
    <source>
        <dbReference type="HAMAP-Rule" id="MF_00108"/>
    </source>
</evidence>
<keyword evidence="5 7" id="KW-0548">Nucleotidyltransferase</keyword>
<dbReference type="InterPro" id="IPR029044">
    <property type="entry name" value="Nucleotide-diphossugar_trans"/>
</dbReference>
<evidence type="ECO:0000256" key="1">
    <source>
        <dbReference type="ARBA" id="ARBA00001282"/>
    </source>
</evidence>
<dbReference type="EMBL" id="FNOU01000004">
    <property type="protein sequence ID" value="SDX61131.1"/>
    <property type="molecule type" value="Genomic_DNA"/>
</dbReference>
<dbReference type="UniPathway" id="UPA00056">
    <property type="reaction ID" value="UER00093"/>
</dbReference>
<dbReference type="PANTHER" id="PTHR32125:SF4">
    <property type="entry name" value="2-C-METHYL-D-ERYTHRITOL 4-PHOSPHATE CYTIDYLYLTRANSFERASE, CHLOROPLASTIC"/>
    <property type="match status" value="1"/>
</dbReference>
<feature type="site" description="Transition state stabilizer" evidence="7">
    <location>
        <position position="23"/>
    </location>
</feature>
<dbReference type="Gene3D" id="3.90.550.10">
    <property type="entry name" value="Spore Coat Polysaccharide Biosynthesis Protein SpsA, Chain A"/>
    <property type="match status" value="1"/>
</dbReference>
<name>A0A1H3D410_EUBBA</name>
<dbReference type="PROSITE" id="PS01295">
    <property type="entry name" value="ISPD"/>
    <property type="match status" value="1"/>
</dbReference>
<accession>A0A1H3D410</accession>
<dbReference type="InterPro" id="IPR034683">
    <property type="entry name" value="IspD/TarI"/>
</dbReference>
<dbReference type="Pfam" id="PF01128">
    <property type="entry name" value="IspD"/>
    <property type="match status" value="1"/>
</dbReference>
<dbReference type="CDD" id="cd02516">
    <property type="entry name" value="CDP-ME_synthetase"/>
    <property type="match status" value="1"/>
</dbReference>
<evidence type="ECO:0000313" key="9">
    <source>
        <dbReference type="Proteomes" id="UP000199652"/>
    </source>
</evidence>
<dbReference type="HAMAP" id="MF_00108">
    <property type="entry name" value="IspD"/>
    <property type="match status" value="1"/>
</dbReference>
<keyword evidence="9" id="KW-1185">Reference proteome</keyword>
<comment type="pathway">
    <text evidence="2 7">Isoprenoid biosynthesis; isopentenyl diphosphate biosynthesis via DXP pathway; isopentenyl diphosphate from 1-deoxy-D-xylulose 5-phosphate: step 2/6.</text>
</comment>